<dbReference type="AlphaFoldDB" id="J3PCX9"/>
<dbReference type="Proteomes" id="UP000006039">
    <property type="component" value="Unassembled WGS sequence"/>
</dbReference>
<dbReference type="RefSeq" id="XP_009227498.1">
    <property type="nucleotide sequence ID" value="XM_009229234.1"/>
</dbReference>
<organism evidence="1">
    <name type="scientific">Gaeumannomyces tritici (strain R3-111a-1)</name>
    <name type="common">Wheat and barley take-all root rot fungus</name>
    <name type="synonym">Gaeumannomyces graminis var. tritici</name>
    <dbReference type="NCBI Taxonomy" id="644352"/>
    <lineage>
        <taxon>Eukaryota</taxon>
        <taxon>Fungi</taxon>
        <taxon>Dikarya</taxon>
        <taxon>Ascomycota</taxon>
        <taxon>Pezizomycotina</taxon>
        <taxon>Sordariomycetes</taxon>
        <taxon>Sordariomycetidae</taxon>
        <taxon>Magnaporthales</taxon>
        <taxon>Magnaporthaceae</taxon>
        <taxon>Gaeumannomyces</taxon>
    </lineage>
</organism>
<proteinExistence type="predicted"/>
<dbReference type="EnsemblFungi" id="EJT72101">
    <property type="protein sequence ID" value="EJT72101"/>
    <property type="gene ID" value="GGTG_11348"/>
</dbReference>
<reference evidence="1" key="2">
    <citation type="submission" date="2010-07" db="EMBL/GenBank/DDBJ databases">
        <authorList>
            <consortium name="The Broad Institute Genome Sequencing Platform"/>
            <consortium name="Broad Institute Genome Sequencing Center for Infectious Disease"/>
            <person name="Ma L.-J."/>
            <person name="Dead R."/>
            <person name="Young S."/>
            <person name="Zeng Q."/>
            <person name="Koehrsen M."/>
            <person name="Alvarado L."/>
            <person name="Berlin A."/>
            <person name="Chapman S.B."/>
            <person name="Chen Z."/>
            <person name="Freedman E."/>
            <person name="Gellesch M."/>
            <person name="Goldberg J."/>
            <person name="Griggs A."/>
            <person name="Gujja S."/>
            <person name="Heilman E.R."/>
            <person name="Heiman D."/>
            <person name="Hepburn T."/>
            <person name="Howarth C."/>
            <person name="Jen D."/>
            <person name="Larson L."/>
            <person name="Mehta T."/>
            <person name="Neiman D."/>
            <person name="Pearson M."/>
            <person name="Roberts A."/>
            <person name="Saif S."/>
            <person name="Shea T."/>
            <person name="Shenoy N."/>
            <person name="Sisk P."/>
            <person name="Stolte C."/>
            <person name="Sykes S."/>
            <person name="Walk T."/>
            <person name="White J."/>
            <person name="Yandava C."/>
            <person name="Haas B."/>
            <person name="Nusbaum C."/>
            <person name="Birren B."/>
        </authorList>
    </citation>
    <scope>NUCLEOTIDE SEQUENCE</scope>
    <source>
        <strain evidence="1">R3-111a-1</strain>
    </source>
</reference>
<gene>
    <name evidence="2" type="primary">20351806</name>
    <name evidence="1" type="ORF">GGTG_11348</name>
</gene>
<accession>J3PCX9</accession>
<sequence>MPDTENDWDMVHDARDAEWEDIVDVVERMAAEQATREEGAAKGRVLGSQGFLADMCALGFEFCVKAVTQGFPKPTSFTNSSK</sequence>
<reference evidence="3" key="1">
    <citation type="submission" date="2010-07" db="EMBL/GenBank/DDBJ databases">
        <title>The genome sequence of Gaeumannomyces graminis var. tritici strain R3-111a-1.</title>
        <authorList>
            <consortium name="The Broad Institute Genome Sequencing Platform"/>
            <person name="Ma L.-J."/>
            <person name="Dead R."/>
            <person name="Young S."/>
            <person name="Zeng Q."/>
            <person name="Koehrsen M."/>
            <person name="Alvarado L."/>
            <person name="Berlin A."/>
            <person name="Chapman S.B."/>
            <person name="Chen Z."/>
            <person name="Freedman E."/>
            <person name="Gellesch M."/>
            <person name="Goldberg J."/>
            <person name="Griggs A."/>
            <person name="Gujja S."/>
            <person name="Heilman E.R."/>
            <person name="Heiman D."/>
            <person name="Hepburn T."/>
            <person name="Howarth C."/>
            <person name="Jen D."/>
            <person name="Larson L."/>
            <person name="Mehta T."/>
            <person name="Neiman D."/>
            <person name="Pearson M."/>
            <person name="Roberts A."/>
            <person name="Saif S."/>
            <person name="Shea T."/>
            <person name="Shenoy N."/>
            <person name="Sisk P."/>
            <person name="Stolte C."/>
            <person name="Sykes S."/>
            <person name="Walk T."/>
            <person name="White J."/>
            <person name="Yandava C."/>
            <person name="Haas B."/>
            <person name="Nusbaum C."/>
            <person name="Birren B."/>
        </authorList>
    </citation>
    <scope>NUCLEOTIDE SEQUENCE [LARGE SCALE GENOMIC DNA]</scope>
    <source>
        <strain evidence="3">R3-111a-1</strain>
    </source>
</reference>
<dbReference type="GeneID" id="20351806"/>
<reference evidence="2" key="4">
    <citation type="journal article" date="2015" name="G3 (Bethesda)">
        <title>Genome sequences of three phytopathogenic species of the Magnaporthaceae family of fungi.</title>
        <authorList>
            <person name="Okagaki L.H."/>
            <person name="Nunes C.C."/>
            <person name="Sailsbery J."/>
            <person name="Clay B."/>
            <person name="Brown D."/>
            <person name="John T."/>
            <person name="Oh Y."/>
            <person name="Young N."/>
            <person name="Fitzgerald M."/>
            <person name="Haas B.J."/>
            <person name="Zeng Q."/>
            <person name="Young S."/>
            <person name="Adiconis X."/>
            <person name="Fan L."/>
            <person name="Levin J.Z."/>
            <person name="Mitchell T.K."/>
            <person name="Okubara P.A."/>
            <person name="Farman M.L."/>
            <person name="Kohn L.M."/>
            <person name="Birren B."/>
            <person name="Ma L.-J."/>
            <person name="Dean R.A."/>
        </authorList>
    </citation>
    <scope>NUCLEOTIDE SEQUENCE</scope>
    <source>
        <strain evidence="2">R3-111a-1</strain>
    </source>
</reference>
<dbReference type="VEuPathDB" id="FungiDB:GGTG_11348"/>
<reference evidence="1" key="3">
    <citation type="submission" date="2010-09" db="EMBL/GenBank/DDBJ databases">
        <title>Annotation of Gaeumannomyces graminis var. tritici R3-111a-1.</title>
        <authorList>
            <consortium name="The Broad Institute Genome Sequencing Platform"/>
            <person name="Ma L.-J."/>
            <person name="Dead R."/>
            <person name="Young S.K."/>
            <person name="Zeng Q."/>
            <person name="Gargeya S."/>
            <person name="Fitzgerald M."/>
            <person name="Haas B."/>
            <person name="Abouelleil A."/>
            <person name="Alvarado L."/>
            <person name="Arachchi H.M."/>
            <person name="Berlin A."/>
            <person name="Brown A."/>
            <person name="Chapman S.B."/>
            <person name="Chen Z."/>
            <person name="Dunbar C."/>
            <person name="Freedman E."/>
            <person name="Gearin G."/>
            <person name="Gellesch M."/>
            <person name="Goldberg J."/>
            <person name="Griggs A."/>
            <person name="Gujja S."/>
            <person name="Heiman D."/>
            <person name="Howarth C."/>
            <person name="Larson L."/>
            <person name="Lui A."/>
            <person name="MacDonald P.J.P."/>
            <person name="Mehta T."/>
            <person name="Montmayeur A."/>
            <person name="Murphy C."/>
            <person name="Neiman D."/>
            <person name="Pearson M."/>
            <person name="Priest M."/>
            <person name="Roberts A."/>
            <person name="Saif S."/>
            <person name="Shea T."/>
            <person name="Shenoy N."/>
            <person name="Sisk P."/>
            <person name="Stolte C."/>
            <person name="Sykes S."/>
            <person name="Yandava C."/>
            <person name="Wortman J."/>
            <person name="Nusbaum C."/>
            <person name="Birren B."/>
        </authorList>
    </citation>
    <scope>NUCLEOTIDE SEQUENCE</scope>
    <source>
        <strain evidence="1">R3-111a-1</strain>
    </source>
</reference>
<protein>
    <submittedName>
        <fullName evidence="1 2">Uncharacterized protein</fullName>
    </submittedName>
</protein>
<dbReference type="HOGENOM" id="CLU_2558421_0_0_1"/>
<reference evidence="2" key="5">
    <citation type="submission" date="2018-04" db="UniProtKB">
        <authorList>
            <consortium name="EnsemblFungi"/>
        </authorList>
    </citation>
    <scope>IDENTIFICATION</scope>
    <source>
        <strain evidence="2">R3-111a-1</strain>
    </source>
</reference>
<keyword evidence="3" id="KW-1185">Reference proteome</keyword>
<dbReference type="EMBL" id="GL385400">
    <property type="protein sequence ID" value="EJT72101.1"/>
    <property type="molecule type" value="Genomic_DNA"/>
</dbReference>
<name>J3PCX9_GAET3</name>
<evidence type="ECO:0000313" key="3">
    <source>
        <dbReference type="Proteomes" id="UP000006039"/>
    </source>
</evidence>
<evidence type="ECO:0000313" key="1">
    <source>
        <dbReference type="EMBL" id="EJT72101.1"/>
    </source>
</evidence>
<evidence type="ECO:0000313" key="2">
    <source>
        <dbReference type="EnsemblFungi" id="EJT72101"/>
    </source>
</evidence>